<evidence type="ECO:0000256" key="7">
    <source>
        <dbReference type="ARBA" id="ARBA00023136"/>
    </source>
</evidence>
<name>A0AAD7KIB4_9AGAR</name>
<comment type="caution">
    <text evidence="10">The sequence shown here is derived from an EMBL/GenBank/DDBJ whole genome shotgun (WGS) entry which is preliminary data.</text>
</comment>
<evidence type="ECO:0000256" key="5">
    <source>
        <dbReference type="ARBA" id="ARBA00022692"/>
    </source>
</evidence>
<feature type="transmembrane region" description="Helical" evidence="9">
    <location>
        <begin position="509"/>
        <end position="531"/>
    </location>
</feature>
<evidence type="ECO:0000256" key="4">
    <source>
        <dbReference type="ARBA" id="ARBA00022475"/>
    </source>
</evidence>
<dbReference type="Gene3D" id="3.30.460.20">
    <property type="entry name" value="CorA soluble domain-like"/>
    <property type="match status" value="1"/>
</dbReference>
<dbReference type="Proteomes" id="UP001215280">
    <property type="component" value="Unassembled WGS sequence"/>
</dbReference>
<evidence type="ECO:0000256" key="3">
    <source>
        <dbReference type="ARBA" id="ARBA00022448"/>
    </source>
</evidence>
<evidence type="ECO:0000313" key="11">
    <source>
        <dbReference type="Proteomes" id="UP001215280"/>
    </source>
</evidence>
<feature type="transmembrane region" description="Helical" evidence="9">
    <location>
        <begin position="475"/>
        <end position="497"/>
    </location>
</feature>
<dbReference type="SUPFAM" id="SSF144083">
    <property type="entry name" value="Magnesium transport protein CorA, transmembrane region"/>
    <property type="match status" value="1"/>
</dbReference>
<dbReference type="Pfam" id="PF01544">
    <property type="entry name" value="CorA"/>
    <property type="match status" value="1"/>
</dbReference>
<keyword evidence="3" id="KW-0813">Transport</keyword>
<dbReference type="PANTHER" id="PTHR46494">
    <property type="entry name" value="CORA FAMILY METAL ION TRANSPORTER (EUROFUNG)"/>
    <property type="match status" value="1"/>
</dbReference>
<keyword evidence="4" id="KW-1003">Cell membrane</keyword>
<evidence type="ECO:0000256" key="2">
    <source>
        <dbReference type="ARBA" id="ARBA00009765"/>
    </source>
</evidence>
<sequence>MPRENSFSDSDGRSLTPDLEDEINPYPPASPTYASPTTFNPPDLHKIRTRESARSRVATTRTALPPLDHFRHVVRKVMALHRGTNIMARRARAAGAEPGIDVRSVSADSEFGWIQQECVVEVVDYSAVRSSFEHMSNQEFVELMNDPGASEREPWVKVRYINICGMSWDVIKAVSLKYGLHPLALDDVLRAHPRAKSKADYYTQHLFLRVLCHELGEPDEPHEDSNPMFTDLPRSESPTGLQGEDPEKVPPFLEMHAAVVEADKERRIKNTALRVLKSGERVDVKVLPMFIFLFRDGTVISIHSTPSLQMTEPITSRLRQFDSGLRTSADASLLVQSLLGLVSDKALEVIDAYQDKIKTFERKMMHRPDIDTVRDLHILSADLLLHRRTLEPIKTVVYGLRRYDVDRAAAIAEGDESEKVAGFMSHKTTIYLADVHDHMEYVLSQLDVIAGIGKNLVDYTFNLKAYETNEVMRRLMLVTVIFLPLSVLTGYCGMNFPAFFLVNHNHSDWLYWAIALPIMAIVVPLFTAPDIQRIVHYFRKRKLTEKVVKSFKST</sequence>
<protein>
    <submittedName>
        <fullName evidence="10">Magnesium transporter</fullName>
    </submittedName>
</protein>
<dbReference type="InterPro" id="IPR045863">
    <property type="entry name" value="CorA_TM1_TM2"/>
</dbReference>
<dbReference type="SUPFAM" id="SSF143865">
    <property type="entry name" value="CorA soluble domain-like"/>
    <property type="match status" value="1"/>
</dbReference>
<proteinExistence type="inferred from homology"/>
<dbReference type="InterPro" id="IPR045861">
    <property type="entry name" value="CorA_cytoplasmic_dom"/>
</dbReference>
<dbReference type="EMBL" id="JARJLG010000001">
    <property type="protein sequence ID" value="KAJ7785209.1"/>
    <property type="molecule type" value="Genomic_DNA"/>
</dbReference>
<evidence type="ECO:0000256" key="6">
    <source>
        <dbReference type="ARBA" id="ARBA00022989"/>
    </source>
</evidence>
<dbReference type="GO" id="GO:0005886">
    <property type="term" value="C:plasma membrane"/>
    <property type="evidence" value="ECO:0007669"/>
    <property type="project" value="UniProtKB-SubCell"/>
</dbReference>
<dbReference type="GO" id="GO:0050897">
    <property type="term" value="F:cobalt ion binding"/>
    <property type="evidence" value="ECO:0007669"/>
    <property type="project" value="TreeGrafter"/>
</dbReference>
<dbReference type="InterPro" id="IPR002523">
    <property type="entry name" value="MgTranspt_CorA/ZnTranspt_ZntB"/>
</dbReference>
<keyword evidence="6 9" id="KW-1133">Transmembrane helix</keyword>
<comment type="similarity">
    <text evidence="2">Belongs to the CorA metal ion transporter (MIT) (TC 1.A.35) family.</text>
</comment>
<reference evidence="10" key="1">
    <citation type="submission" date="2023-03" db="EMBL/GenBank/DDBJ databases">
        <title>Massive genome expansion in bonnet fungi (Mycena s.s.) driven by repeated elements and novel gene families across ecological guilds.</title>
        <authorList>
            <consortium name="Lawrence Berkeley National Laboratory"/>
            <person name="Harder C.B."/>
            <person name="Miyauchi S."/>
            <person name="Viragh M."/>
            <person name="Kuo A."/>
            <person name="Thoen E."/>
            <person name="Andreopoulos B."/>
            <person name="Lu D."/>
            <person name="Skrede I."/>
            <person name="Drula E."/>
            <person name="Henrissat B."/>
            <person name="Morin E."/>
            <person name="Kohler A."/>
            <person name="Barry K."/>
            <person name="LaButti K."/>
            <person name="Morin E."/>
            <person name="Salamov A."/>
            <person name="Lipzen A."/>
            <person name="Mereny Z."/>
            <person name="Hegedus B."/>
            <person name="Baldrian P."/>
            <person name="Stursova M."/>
            <person name="Weitz H."/>
            <person name="Taylor A."/>
            <person name="Grigoriev I.V."/>
            <person name="Nagy L.G."/>
            <person name="Martin F."/>
            <person name="Kauserud H."/>
        </authorList>
    </citation>
    <scope>NUCLEOTIDE SEQUENCE</scope>
    <source>
        <strain evidence="10">CBHHK188m</strain>
    </source>
</reference>
<feature type="region of interest" description="Disordered" evidence="8">
    <location>
        <begin position="219"/>
        <end position="244"/>
    </location>
</feature>
<evidence type="ECO:0000256" key="8">
    <source>
        <dbReference type="SAM" id="MobiDB-lite"/>
    </source>
</evidence>
<dbReference type="AlphaFoldDB" id="A0AAD7KIB4"/>
<comment type="subcellular location">
    <subcellularLocation>
        <location evidence="1">Cell membrane</location>
        <topology evidence="1">Multi-pass membrane protein</topology>
    </subcellularLocation>
</comment>
<keyword evidence="11" id="KW-1185">Reference proteome</keyword>
<feature type="region of interest" description="Disordered" evidence="8">
    <location>
        <begin position="1"/>
        <end position="43"/>
    </location>
</feature>
<keyword evidence="5 9" id="KW-0812">Transmembrane</keyword>
<keyword evidence="7 9" id="KW-0472">Membrane</keyword>
<accession>A0AAD7KIB4</accession>
<dbReference type="GO" id="GO:0015087">
    <property type="term" value="F:cobalt ion transmembrane transporter activity"/>
    <property type="evidence" value="ECO:0007669"/>
    <property type="project" value="TreeGrafter"/>
</dbReference>
<gene>
    <name evidence="10" type="ORF">DFH07DRAFT_787058</name>
</gene>
<dbReference type="GO" id="GO:0015095">
    <property type="term" value="F:magnesium ion transmembrane transporter activity"/>
    <property type="evidence" value="ECO:0007669"/>
    <property type="project" value="TreeGrafter"/>
</dbReference>
<evidence type="ECO:0000256" key="1">
    <source>
        <dbReference type="ARBA" id="ARBA00004651"/>
    </source>
</evidence>
<evidence type="ECO:0000313" key="10">
    <source>
        <dbReference type="EMBL" id="KAJ7785209.1"/>
    </source>
</evidence>
<dbReference type="PANTHER" id="PTHR46494:SF1">
    <property type="entry name" value="CORA FAMILY METAL ION TRANSPORTER (EUROFUNG)"/>
    <property type="match status" value="1"/>
</dbReference>
<dbReference type="GO" id="GO:0000287">
    <property type="term" value="F:magnesium ion binding"/>
    <property type="evidence" value="ECO:0007669"/>
    <property type="project" value="TreeGrafter"/>
</dbReference>
<evidence type="ECO:0000256" key="9">
    <source>
        <dbReference type="SAM" id="Phobius"/>
    </source>
</evidence>
<dbReference type="Gene3D" id="1.20.58.340">
    <property type="entry name" value="Magnesium transport protein CorA, transmembrane region"/>
    <property type="match status" value="2"/>
</dbReference>
<organism evidence="10 11">
    <name type="scientific">Mycena maculata</name>
    <dbReference type="NCBI Taxonomy" id="230809"/>
    <lineage>
        <taxon>Eukaryota</taxon>
        <taxon>Fungi</taxon>
        <taxon>Dikarya</taxon>
        <taxon>Basidiomycota</taxon>
        <taxon>Agaricomycotina</taxon>
        <taxon>Agaricomycetes</taxon>
        <taxon>Agaricomycetidae</taxon>
        <taxon>Agaricales</taxon>
        <taxon>Marasmiineae</taxon>
        <taxon>Mycenaceae</taxon>
        <taxon>Mycena</taxon>
    </lineage>
</organism>